<proteinExistence type="predicted"/>
<comment type="caution">
    <text evidence="2">The sequence shown here is derived from an EMBL/GenBank/DDBJ whole genome shotgun (WGS) entry which is preliminary data.</text>
</comment>
<sequence length="120" mass="13997">MKKKLQKIKTKEKKYTIPLNIDERIEVCFNIKKGVVTHYSVALLLKLNGRWQDVKRCDNSHVGVAPHCHLYSYTEQGRKEAKIYLQGKPADLLTALILDFKQHHGSIISNYKLSYEKSRR</sequence>
<reference evidence="2 3" key="1">
    <citation type="journal article" date="2015" name="Nature">
        <title>rRNA introns, odd ribosomes, and small enigmatic genomes across a large radiation of phyla.</title>
        <authorList>
            <person name="Brown C.T."/>
            <person name="Hug L.A."/>
            <person name="Thomas B.C."/>
            <person name="Sharon I."/>
            <person name="Castelle C.J."/>
            <person name="Singh A."/>
            <person name="Wilkins M.J."/>
            <person name="Williams K.H."/>
            <person name="Banfield J.F."/>
        </authorList>
    </citation>
    <scope>NUCLEOTIDE SEQUENCE [LARGE SCALE GENOMIC DNA]</scope>
</reference>
<gene>
    <name evidence="2" type="ORF">UT27_C0005G0029</name>
</gene>
<dbReference type="EMBL" id="LBWE01000005">
    <property type="protein sequence ID" value="KKR01829.1"/>
    <property type="molecule type" value="Genomic_DNA"/>
</dbReference>
<protein>
    <recommendedName>
        <fullName evidence="1">DUF7718 domain-containing protein</fullName>
    </recommendedName>
</protein>
<feature type="domain" description="DUF7718" evidence="1">
    <location>
        <begin position="11"/>
        <end position="112"/>
    </location>
</feature>
<evidence type="ECO:0000313" key="3">
    <source>
        <dbReference type="Proteomes" id="UP000033998"/>
    </source>
</evidence>
<evidence type="ECO:0000313" key="2">
    <source>
        <dbReference type="EMBL" id="KKR01829.1"/>
    </source>
</evidence>
<evidence type="ECO:0000259" key="1">
    <source>
        <dbReference type="Pfam" id="PF24839"/>
    </source>
</evidence>
<organism evidence="2 3">
    <name type="scientific">Candidatus Nomurabacteria bacterium GW2011_GWD2_39_12</name>
    <dbReference type="NCBI Taxonomy" id="1618759"/>
    <lineage>
        <taxon>Bacteria</taxon>
        <taxon>Candidatus Nomuraibacteriota</taxon>
    </lineage>
</organism>
<dbReference type="InterPro" id="IPR056135">
    <property type="entry name" value="DUF7718"/>
</dbReference>
<dbReference type="Proteomes" id="UP000033998">
    <property type="component" value="Unassembled WGS sequence"/>
</dbReference>
<dbReference type="Pfam" id="PF24839">
    <property type="entry name" value="DUF7718"/>
    <property type="match status" value="1"/>
</dbReference>
<name>A0A837HSQ3_9BACT</name>
<accession>A0A837HSQ3</accession>
<dbReference type="AlphaFoldDB" id="A0A837HSQ3"/>